<organism evidence="1 2">
    <name type="scientific">Campylobacter fetus subsp. testudinum</name>
    <dbReference type="NCBI Taxonomy" id="1507806"/>
    <lineage>
        <taxon>Bacteria</taxon>
        <taxon>Pseudomonadati</taxon>
        <taxon>Campylobacterota</taxon>
        <taxon>Epsilonproteobacteria</taxon>
        <taxon>Campylobacterales</taxon>
        <taxon>Campylobacteraceae</taxon>
        <taxon>Campylobacter</taxon>
    </lineage>
</organism>
<dbReference type="RefSeq" id="WP_065838926.1">
    <property type="nucleotide sequence ID" value="NZ_CP027287.1"/>
</dbReference>
<name>A0AAX0H925_CAMFE</name>
<dbReference type="AlphaFoldDB" id="A0AAX0H925"/>
<evidence type="ECO:0000313" key="2">
    <source>
        <dbReference type="Proteomes" id="UP000093100"/>
    </source>
</evidence>
<evidence type="ECO:0000313" key="1">
    <source>
        <dbReference type="EMBL" id="OCR90010.1"/>
    </source>
</evidence>
<gene>
    <name evidence="1" type="ORF">CFT12S02225_08855</name>
</gene>
<comment type="caution">
    <text evidence="1">The sequence shown here is derived from an EMBL/GenBank/DDBJ whole genome shotgun (WGS) entry which is preliminary data.</text>
</comment>
<dbReference type="Proteomes" id="UP000093100">
    <property type="component" value="Unassembled WGS sequence"/>
</dbReference>
<accession>A0AAX0H925</accession>
<dbReference type="EMBL" id="LFLK01000014">
    <property type="protein sequence ID" value="OCR90010.1"/>
    <property type="molecule type" value="Genomic_DNA"/>
</dbReference>
<sequence>MENRKLIIGYYGIEWDIKVPGYDEDKADVLKIIKPITSVMDGKIVEVFDILTPHKEDIDDAKEYKEFYEICDFEVPQTNHKFTGTFIDALEYIKDTFNQVSKTV</sequence>
<reference evidence="1 2" key="1">
    <citation type="journal article" date="2016" name="Genome Biol. Evol.">
        <title>Comparative Genomics of Campylobacter fetus from Reptiles and Mammals Reveals Divergent Evolution in Host-Associated Lineages.</title>
        <authorList>
            <person name="Gilbert M.J."/>
            <person name="Miller W.G."/>
            <person name="Yee E."/>
            <person name="Zomer A.L."/>
            <person name="van der Graaf-van Bloois L."/>
            <person name="Fitzgerald C."/>
            <person name="Forbes K.J."/>
            <person name="Meric G."/>
            <person name="Sheppard S.K."/>
            <person name="Wagenaar J.A."/>
            <person name="Duim B."/>
        </authorList>
    </citation>
    <scope>NUCLEOTIDE SEQUENCE [LARGE SCALE GENOMIC DNA]</scope>
    <source>
        <strain evidence="1 2">12S02225-3</strain>
    </source>
</reference>
<proteinExistence type="predicted"/>
<protein>
    <submittedName>
        <fullName evidence="1">Uncharacterized protein</fullName>
    </submittedName>
</protein>